<accession>A0A8J7TKD9</accession>
<comment type="subcellular location">
    <subcellularLocation>
        <location evidence="1">Mitochondrion</location>
    </subcellularLocation>
</comment>
<comment type="caution">
    <text evidence="16">The sequence shown here is derived from an EMBL/GenBank/DDBJ whole genome shotgun (WGS) entry which is preliminary data.</text>
</comment>
<evidence type="ECO:0000256" key="14">
    <source>
        <dbReference type="SAM" id="MobiDB-lite"/>
    </source>
</evidence>
<keyword evidence="10 13" id="KW-0687">Ribonucleoprotein</keyword>
<dbReference type="GO" id="GO:0005544">
    <property type="term" value="F:calcium-dependent phospholipid binding"/>
    <property type="evidence" value="ECO:0007669"/>
    <property type="project" value="InterPro"/>
</dbReference>
<dbReference type="EMBL" id="JAAWVO010078054">
    <property type="protein sequence ID" value="MBN3325901.1"/>
    <property type="molecule type" value="Genomic_DNA"/>
</dbReference>
<evidence type="ECO:0000256" key="6">
    <source>
        <dbReference type="ARBA" id="ARBA00022837"/>
    </source>
</evidence>
<dbReference type="InterPro" id="IPR036465">
    <property type="entry name" value="vWFA_dom_sf"/>
</dbReference>
<organism evidence="16 17">
    <name type="scientific">Atractosteus spatula</name>
    <name type="common">Alligator gar</name>
    <name type="synonym">Lepisosteus spatula</name>
    <dbReference type="NCBI Taxonomy" id="7917"/>
    <lineage>
        <taxon>Eukaryota</taxon>
        <taxon>Metazoa</taxon>
        <taxon>Chordata</taxon>
        <taxon>Craniata</taxon>
        <taxon>Vertebrata</taxon>
        <taxon>Euteleostomi</taxon>
        <taxon>Actinopterygii</taxon>
        <taxon>Neopterygii</taxon>
        <taxon>Holostei</taxon>
        <taxon>Semionotiformes</taxon>
        <taxon>Lepisosteidae</taxon>
        <taxon>Atractosteus</taxon>
    </lineage>
</organism>
<reference evidence="16" key="1">
    <citation type="journal article" date="2021" name="Cell">
        <title>Tracing the genetic footprints of vertebrate landing in non-teleost ray-finned fishes.</title>
        <authorList>
            <person name="Bi X."/>
            <person name="Wang K."/>
            <person name="Yang L."/>
            <person name="Pan H."/>
            <person name="Jiang H."/>
            <person name="Wei Q."/>
            <person name="Fang M."/>
            <person name="Yu H."/>
            <person name="Zhu C."/>
            <person name="Cai Y."/>
            <person name="He Y."/>
            <person name="Gan X."/>
            <person name="Zeng H."/>
            <person name="Yu D."/>
            <person name="Zhu Y."/>
            <person name="Jiang H."/>
            <person name="Qiu Q."/>
            <person name="Yang H."/>
            <person name="Zhang Y.E."/>
            <person name="Wang W."/>
            <person name="Zhu M."/>
            <person name="He S."/>
            <person name="Zhang G."/>
        </authorList>
    </citation>
    <scope>NUCLEOTIDE SEQUENCE</scope>
    <source>
        <strain evidence="16">Allg_001</strain>
    </source>
</reference>
<dbReference type="SMART" id="SM00327">
    <property type="entry name" value="VWA"/>
    <property type="match status" value="1"/>
</dbReference>
<dbReference type="PROSITE" id="PS50004">
    <property type="entry name" value="C2"/>
    <property type="match status" value="1"/>
</dbReference>
<dbReference type="GO" id="GO:0005743">
    <property type="term" value="C:mitochondrial inner membrane"/>
    <property type="evidence" value="ECO:0007669"/>
    <property type="project" value="UniProtKB-ARBA"/>
</dbReference>
<dbReference type="Gene3D" id="2.60.40.150">
    <property type="entry name" value="C2 domain"/>
    <property type="match status" value="2"/>
</dbReference>
<evidence type="ECO:0000313" key="16">
    <source>
        <dbReference type="EMBL" id="MBN3325901.1"/>
    </source>
</evidence>
<dbReference type="FunFam" id="2.40.30.10:FF:000067">
    <property type="entry name" value="39S ribosomal protein L3, mitochondrial"/>
    <property type="match status" value="1"/>
</dbReference>
<evidence type="ECO:0000256" key="2">
    <source>
        <dbReference type="ARBA" id="ARBA00006540"/>
    </source>
</evidence>
<dbReference type="PROSITE" id="PS00474">
    <property type="entry name" value="RIBOSOMAL_L3"/>
    <property type="match status" value="1"/>
</dbReference>
<keyword evidence="17" id="KW-1185">Reference proteome</keyword>
<dbReference type="GO" id="GO:1990904">
    <property type="term" value="C:ribonucleoprotein complex"/>
    <property type="evidence" value="ECO:0007669"/>
    <property type="project" value="UniProtKB-KW"/>
</dbReference>
<dbReference type="GO" id="GO:0046872">
    <property type="term" value="F:metal ion binding"/>
    <property type="evidence" value="ECO:0007669"/>
    <property type="project" value="UniProtKB-KW"/>
</dbReference>
<dbReference type="GO" id="GO:0005886">
    <property type="term" value="C:plasma membrane"/>
    <property type="evidence" value="ECO:0007669"/>
    <property type="project" value="TreeGrafter"/>
</dbReference>
<dbReference type="SMART" id="SM00239">
    <property type="entry name" value="C2"/>
    <property type="match status" value="2"/>
</dbReference>
<keyword evidence="7" id="KW-0809">Transit peptide</keyword>
<dbReference type="InterPro" id="IPR002035">
    <property type="entry name" value="VWF_A"/>
</dbReference>
<dbReference type="InterPro" id="IPR009000">
    <property type="entry name" value="Transl_B-barrel_sf"/>
</dbReference>
<feature type="domain" description="C2" evidence="15">
    <location>
        <begin position="1"/>
        <end position="129"/>
    </location>
</feature>
<dbReference type="InterPro" id="IPR035892">
    <property type="entry name" value="C2_domain_sf"/>
</dbReference>
<dbReference type="InterPro" id="IPR037768">
    <property type="entry name" value="C2B_Copine"/>
</dbReference>
<dbReference type="Proteomes" id="UP000736164">
    <property type="component" value="Unassembled WGS sequence"/>
</dbReference>
<evidence type="ECO:0000256" key="5">
    <source>
        <dbReference type="ARBA" id="ARBA00022737"/>
    </source>
</evidence>
<evidence type="ECO:0000313" key="17">
    <source>
        <dbReference type="Proteomes" id="UP000736164"/>
    </source>
</evidence>
<evidence type="ECO:0000256" key="7">
    <source>
        <dbReference type="ARBA" id="ARBA00022946"/>
    </source>
</evidence>
<evidence type="ECO:0000256" key="4">
    <source>
        <dbReference type="ARBA" id="ARBA00022723"/>
    </source>
</evidence>
<evidence type="ECO:0000256" key="12">
    <source>
        <dbReference type="ARBA" id="ARBA00035396"/>
    </source>
</evidence>
<keyword evidence="5" id="KW-0677">Repeat</keyword>
<evidence type="ECO:0000256" key="1">
    <source>
        <dbReference type="ARBA" id="ARBA00004173"/>
    </source>
</evidence>
<dbReference type="FunFam" id="2.40.30.10:FF:000049">
    <property type="entry name" value="39S ribosomal protein L3, mitochondrial"/>
    <property type="match status" value="1"/>
</dbReference>
<dbReference type="CDD" id="cd01459">
    <property type="entry name" value="vWA_copine_like"/>
    <property type="match status" value="1"/>
</dbReference>
<dbReference type="GO" id="GO:0006412">
    <property type="term" value="P:translation"/>
    <property type="evidence" value="ECO:0007669"/>
    <property type="project" value="InterPro"/>
</dbReference>
<dbReference type="InterPro" id="IPR000597">
    <property type="entry name" value="Ribosomal_uL3"/>
</dbReference>
<protein>
    <recommendedName>
        <fullName evidence="11">Large ribosomal subunit protein uL3m</fullName>
    </recommendedName>
    <alternativeName>
        <fullName evidence="12">39S ribosomal protein L3, mitochondrial</fullName>
    </alternativeName>
</protein>
<evidence type="ECO:0000256" key="9">
    <source>
        <dbReference type="ARBA" id="ARBA00023128"/>
    </source>
</evidence>
<evidence type="ECO:0000259" key="15">
    <source>
        <dbReference type="PROSITE" id="PS50004"/>
    </source>
</evidence>
<dbReference type="NCBIfam" id="TIGR03625">
    <property type="entry name" value="L3_bact"/>
    <property type="match status" value="1"/>
</dbReference>
<evidence type="ECO:0000256" key="13">
    <source>
        <dbReference type="RuleBase" id="RU003905"/>
    </source>
</evidence>
<dbReference type="InterPro" id="IPR010734">
    <property type="entry name" value="Copine_C"/>
</dbReference>
<dbReference type="InterPro" id="IPR000008">
    <property type="entry name" value="C2_dom"/>
</dbReference>
<dbReference type="FunFam" id="3.40.50.410:FF:000042">
    <property type="entry name" value="Copine 4"/>
    <property type="match status" value="1"/>
</dbReference>
<dbReference type="SUPFAM" id="SSF50447">
    <property type="entry name" value="Translation proteins"/>
    <property type="match status" value="1"/>
</dbReference>
<keyword evidence="9" id="KW-0496">Mitochondrion</keyword>
<keyword evidence="6" id="KW-0106">Calcium</keyword>
<dbReference type="FunFam" id="2.60.40.150:FF:000083">
    <property type="entry name" value="Copine 4"/>
    <property type="match status" value="1"/>
</dbReference>
<evidence type="ECO:0000256" key="8">
    <source>
        <dbReference type="ARBA" id="ARBA00022980"/>
    </source>
</evidence>
<dbReference type="InterPro" id="IPR019927">
    <property type="entry name" value="Ribosomal_uL3_bac/org-type"/>
</dbReference>
<proteinExistence type="inferred from homology"/>
<dbReference type="AlphaFoldDB" id="A0A8J7TKD9"/>
<name>A0A8J7TKD9_ATRSP</name>
<evidence type="ECO:0000256" key="11">
    <source>
        <dbReference type="ARBA" id="ARBA00035209"/>
    </source>
</evidence>
<feature type="non-terminal residue" evidence="16">
    <location>
        <position position="906"/>
    </location>
</feature>
<dbReference type="PANTHER" id="PTHR10857:SF4">
    <property type="entry name" value="COPINE-4"/>
    <property type="match status" value="1"/>
</dbReference>
<dbReference type="CDD" id="cd04047">
    <property type="entry name" value="C2B_Copine"/>
    <property type="match status" value="1"/>
</dbReference>
<dbReference type="Pfam" id="PF07002">
    <property type="entry name" value="Copine"/>
    <property type="match status" value="1"/>
</dbReference>
<comment type="similarity">
    <text evidence="2 13">Belongs to the universal ribosomal protein uL3 family.</text>
</comment>
<comment type="similarity">
    <text evidence="3">Belongs to the copine family.</text>
</comment>
<dbReference type="SUPFAM" id="SSF53300">
    <property type="entry name" value="vWA-like"/>
    <property type="match status" value="1"/>
</dbReference>
<dbReference type="InterPro" id="IPR045052">
    <property type="entry name" value="Copine"/>
</dbReference>
<dbReference type="GO" id="GO:0003735">
    <property type="term" value="F:structural constituent of ribosome"/>
    <property type="evidence" value="ECO:0007669"/>
    <property type="project" value="InterPro"/>
</dbReference>
<evidence type="ECO:0000256" key="3">
    <source>
        <dbReference type="ARBA" id="ARBA00009048"/>
    </source>
</evidence>
<dbReference type="GO" id="GO:0071277">
    <property type="term" value="P:cellular response to calcium ion"/>
    <property type="evidence" value="ECO:0007669"/>
    <property type="project" value="TreeGrafter"/>
</dbReference>
<dbReference type="SUPFAM" id="SSF49562">
    <property type="entry name" value="C2 domain (Calcium/lipid-binding domain, CaLB)"/>
    <property type="match status" value="2"/>
</dbReference>
<dbReference type="CDD" id="cd04048">
    <property type="entry name" value="C2A_Copine"/>
    <property type="match status" value="1"/>
</dbReference>
<dbReference type="InterPro" id="IPR019926">
    <property type="entry name" value="Ribosomal_uL3_CS"/>
</dbReference>
<evidence type="ECO:0000256" key="10">
    <source>
        <dbReference type="ARBA" id="ARBA00023274"/>
    </source>
</evidence>
<sequence length="906" mass="101428">MSNIYESAANTLGLFNSPCLTKVELRVACKGISDRDALSKPDPCVILKMQSHGQWLEVDRTEIIRSSISPIFSKVFTVDFYFEEVQRLRFEVYDISSNHNGLKDADFLGGMECTLGQNLKNCSVKEGSYLIIPVGICEVSFVIAKHFKNYIGKKQCQIVIAWSSLLTVIAEELSGNDDYVELSFSARKLDDKDFFSKSDPFLEIFRINDDATQQLVHRTETVMNNLNPLWKTFKVSLNSLCSGDHDRKLKKAPLPQRVTGASMLKSVPWIPTEMGASEFWVSKIAAFRGAGWHIGNLFSFLFMQWECINPKYKVKKKNYKNSGIVILNQCKIHKMHSFLDYIMGGCQIQFTVAIDFTASNGDPRNSCSLHYIHPYQPNEYLKALVAVGEICQDYDSDKMFPAFGFGARIPPDFKVSHDFAVNFNEDNPECAGIQGVVEAYQNCLPKIQLYGPTNIAPIIMKVANSASEEMHTKEAMQYFILLILTDGVITDMADTREAIVHASHLPMSVIIVGIGNADFSDMQMLDGDDGILRSPKGEPVLRDIVQFVPFRNFKHASPAALAKSVLAEVPNQVVDYYNGKGIKPKCLSDFDPLCLRFVGTLKSTTWWDEHLSDENNKFLRRVIPEEYSSQTASKLCPLKDEPWPRQAWEAGSRRVGLIALKLGMMPIWTKMGERHVVTMLQVPDCHVIKYMPKEQHDGKSAALLVGAKNVSPFYKSEAAMEMYRNAGVPPKQKITTFKVSDNAIIKPGTPLYAAHFRPGQYVDVTAKTIGKGFQGVMKRWGFKGQPASHGQTKTHRRPGASGPGGDPARVFPGKKMPGKMGNVYQTAHGLKIWRVNTKYNIIYVHGSVPGHRSCLVKIRDTVLPTRLKTVQAPPFPTFFPDGDEELPEDLYDAAMFHFGEPSVTCA</sequence>
<dbReference type="PANTHER" id="PTHR10857">
    <property type="entry name" value="COPINE"/>
    <property type="match status" value="1"/>
</dbReference>
<dbReference type="Pfam" id="PF00297">
    <property type="entry name" value="Ribosomal_L3"/>
    <property type="match status" value="1"/>
</dbReference>
<keyword evidence="8 13" id="KW-0689">Ribosomal protein</keyword>
<keyword evidence="4" id="KW-0479">Metal-binding</keyword>
<dbReference type="GO" id="GO:0005840">
    <property type="term" value="C:ribosome"/>
    <property type="evidence" value="ECO:0007669"/>
    <property type="project" value="UniProtKB-KW"/>
</dbReference>
<dbReference type="Pfam" id="PF00168">
    <property type="entry name" value="C2"/>
    <property type="match status" value="2"/>
</dbReference>
<gene>
    <name evidence="16" type="primary">Cpne4</name>
    <name evidence="16" type="ORF">GTO95_0004398</name>
</gene>
<feature type="non-terminal residue" evidence="16">
    <location>
        <position position="1"/>
    </location>
</feature>
<dbReference type="Gene3D" id="2.40.30.10">
    <property type="entry name" value="Translation factors"/>
    <property type="match status" value="2"/>
</dbReference>
<feature type="region of interest" description="Disordered" evidence="14">
    <location>
        <begin position="784"/>
        <end position="809"/>
    </location>
</feature>